<evidence type="ECO:0000313" key="2">
    <source>
        <dbReference type="Proteomes" id="UP000290540"/>
    </source>
</evidence>
<proteinExistence type="predicted"/>
<name>A0A4Q2V091_FUSOX</name>
<dbReference type="EMBL" id="MQTW01002746">
    <property type="protein sequence ID" value="RYC77167.1"/>
    <property type="molecule type" value="Genomic_DNA"/>
</dbReference>
<gene>
    <name evidence="1" type="ORF">BFJ63_vAg19958</name>
</gene>
<organism evidence="1 2">
    <name type="scientific">Fusarium oxysporum f. sp. narcissi</name>
    <dbReference type="NCBI Taxonomy" id="451672"/>
    <lineage>
        <taxon>Eukaryota</taxon>
        <taxon>Fungi</taxon>
        <taxon>Dikarya</taxon>
        <taxon>Ascomycota</taxon>
        <taxon>Pezizomycotina</taxon>
        <taxon>Sordariomycetes</taxon>
        <taxon>Hypocreomycetidae</taxon>
        <taxon>Hypocreales</taxon>
        <taxon>Nectriaceae</taxon>
        <taxon>Fusarium</taxon>
        <taxon>Fusarium oxysporum species complex</taxon>
    </lineage>
</organism>
<accession>A0A4Q2V091</accession>
<sequence>MWCTVYRLYLEGQRLTPEQARATGVHGWLCKQSKRPETGMPFDCAYLLPAPDAHRLNELIPPLDHCNLQFIRGGLRLNGQDWRVDHQFVRQSWWIVPDGQPTGEIDV</sequence>
<dbReference type="AlphaFoldDB" id="A0A4Q2V091"/>
<dbReference type="Proteomes" id="UP000290540">
    <property type="component" value="Unassembled WGS sequence"/>
</dbReference>
<evidence type="ECO:0000313" key="1">
    <source>
        <dbReference type="EMBL" id="RYC77167.1"/>
    </source>
</evidence>
<comment type="caution">
    <text evidence="1">The sequence shown here is derived from an EMBL/GenBank/DDBJ whole genome shotgun (WGS) entry which is preliminary data.</text>
</comment>
<reference evidence="1 2" key="1">
    <citation type="submission" date="2016-12" db="EMBL/GenBank/DDBJ databases">
        <title>Draft genome sequence of Fusarium oxysporum causing rot on Narcissus.</title>
        <authorList>
            <person name="Armitage A.D."/>
            <person name="Taylor A."/>
            <person name="Clarkson J.P."/>
            <person name="Harrison R.J."/>
            <person name="Jackson A.C."/>
        </authorList>
    </citation>
    <scope>NUCLEOTIDE SEQUENCE [LARGE SCALE GENOMIC DNA]</scope>
    <source>
        <strain evidence="1 2">N139</strain>
    </source>
</reference>
<protein>
    <submittedName>
        <fullName evidence="1">Uncharacterized protein</fullName>
    </submittedName>
</protein>